<evidence type="ECO:0000313" key="3">
    <source>
        <dbReference type="Proteomes" id="UP000194221"/>
    </source>
</evidence>
<dbReference type="InParanoid" id="A0A1Y2PCM0"/>
<dbReference type="OrthoDB" id="1188706at2"/>
<dbReference type="STRING" id="1635173.WH52_10050"/>
<keyword evidence="1" id="KW-0732">Signal</keyword>
<proteinExistence type="predicted"/>
<sequence>MKKVLTLFVKVFSIFSLLLISTVTYAQEINEVDFLTSGKWFLESVQIGEETQEFSKGNSWMVFHADGKYEIMMSENEQKGNWKFDENEKAIQFQDSENLAAGFKIKTLNKKQLLVVASEGDLAYTMKLTK</sequence>
<reference evidence="2 3" key="1">
    <citation type="submission" date="2015-03" db="EMBL/GenBank/DDBJ databases">
        <title>Genome sequence of Tenacibaculum sp. S2-2, isolated from intestinal microbiota of sea cucumber, Apostichopus japonicas.</title>
        <authorList>
            <person name="Shao Z."/>
            <person name="Wang L."/>
            <person name="Li X."/>
        </authorList>
    </citation>
    <scope>NUCLEOTIDE SEQUENCE [LARGE SCALE GENOMIC DNA]</scope>
    <source>
        <strain evidence="2 3">S2-2</strain>
    </source>
</reference>
<gene>
    <name evidence="2" type="ORF">WH52_10050</name>
</gene>
<dbReference type="RefSeq" id="WP_086030822.1">
    <property type="nucleotide sequence ID" value="NZ_LAPZ01000007.1"/>
</dbReference>
<name>A0A1Y2PCM0_9FLAO</name>
<dbReference type="AlphaFoldDB" id="A0A1Y2PCM0"/>
<accession>A0A1Y2PCM0</accession>
<protein>
    <recommendedName>
        <fullName evidence="4">Lipocalin-like domain-containing protein</fullName>
    </recommendedName>
</protein>
<organism evidence="2 3">
    <name type="scientific">Tenacibaculum holothuriorum</name>
    <dbReference type="NCBI Taxonomy" id="1635173"/>
    <lineage>
        <taxon>Bacteria</taxon>
        <taxon>Pseudomonadati</taxon>
        <taxon>Bacteroidota</taxon>
        <taxon>Flavobacteriia</taxon>
        <taxon>Flavobacteriales</taxon>
        <taxon>Flavobacteriaceae</taxon>
        <taxon>Tenacibaculum</taxon>
    </lineage>
</organism>
<dbReference type="Proteomes" id="UP000194221">
    <property type="component" value="Unassembled WGS sequence"/>
</dbReference>
<evidence type="ECO:0008006" key="4">
    <source>
        <dbReference type="Google" id="ProtNLM"/>
    </source>
</evidence>
<evidence type="ECO:0000313" key="2">
    <source>
        <dbReference type="EMBL" id="OSY87761.1"/>
    </source>
</evidence>
<comment type="caution">
    <text evidence="2">The sequence shown here is derived from an EMBL/GenBank/DDBJ whole genome shotgun (WGS) entry which is preliminary data.</text>
</comment>
<feature type="signal peptide" evidence="1">
    <location>
        <begin position="1"/>
        <end position="26"/>
    </location>
</feature>
<evidence type="ECO:0000256" key="1">
    <source>
        <dbReference type="SAM" id="SignalP"/>
    </source>
</evidence>
<dbReference type="EMBL" id="LAPZ01000007">
    <property type="protein sequence ID" value="OSY87761.1"/>
    <property type="molecule type" value="Genomic_DNA"/>
</dbReference>
<feature type="chain" id="PRO_5013164115" description="Lipocalin-like domain-containing protein" evidence="1">
    <location>
        <begin position="27"/>
        <end position="130"/>
    </location>
</feature>
<keyword evidence="3" id="KW-1185">Reference proteome</keyword>